<feature type="non-terminal residue" evidence="1">
    <location>
        <position position="1"/>
    </location>
</feature>
<proteinExistence type="predicted"/>
<name>A0A8J2IX51_9HEXA</name>
<dbReference type="Proteomes" id="UP000708208">
    <property type="component" value="Unassembled WGS sequence"/>
</dbReference>
<dbReference type="AlphaFoldDB" id="A0A8J2IX51"/>
<gene>
    <name evidence="1" type="ORF">AFUS01_LOCUS186</name>
</gene>
<accession>A0A8J2IX51</accession>
<organism evidence="1 2">
    <name type="scientific">Allacma fusca</name>
    <dbReference type="NCBI Taxonomy" id="39272"/>
    <lineage>
        <taxon>Eukaryota</taxon>
        <taxon>Metazoa</taxon>
        <taxon>Ecdysozoa</taxon>
        <taxon>Arthropoda</taxon>
        <taxon>Hexapoda</taxon>
        <taxon>Collembola</taxon>
        <taxon>Symphypleona</taxon>
        <taxon>Sminthuridae</taxon>
        <taxon>Allacma</taxon>
    </lineage>
</organism>
<reference evidence="1" key="1">
    <citation type="submission" date="2021-06" db="EMBL/GenBank/DDBJ databases">
        <authorList>
            <person name="Hodson N. C."/>
            <person name="Mongue J. A."/>
            <person name="Jaron S. K."/>
        </authorList>
    </citation>
    <scope>NUCLEOTIDE SEQUENCE</scope>
</reference>
<keyword evidence="2" id="KW-1185">Reference proteome</keyword>
<evidence type="ECO:0000313" key="2">
    <source>
        <dbReference type="Proteomes" id="UP000708208"/>
    </source>
</evidence>
<feature type="non-terminal residue" evidence="1">
    <location>
        <position position="56"/>
    </location>
</feature>
<protein>
    <submittedName>
        <fullName evidence="1">Uncharacterized protein</fullName>
    </submittedName>
</protein>
<comment type="caution">
    <text evidence="1">The sequence shown here is derived from an EMBL/GenBank/DDBJ whole genome shotgun (WGS) entry which is preliminary data.</text>
</comment>
<evidence type="ECO:0000313" key="1">
    <source>
        <dbReference type="EMBL" id="CAG7633615.1"/>
    </source>
</evidence>
<dbReference type="EMBL" id="CAJVCH010000683">
    <property type="protein sequence ID" value="CAG7633615.1"/>
    <property type="molecule type" value="Genomic_DNA"/>
</dbReference>
<sequence length="56" mass="6567">EKPLNQLKQEIKADYLHFLDSSSVETTVIKCEGLLDYAVYNSWKQHWATGFLFFLT</sequence>